<evidence type="ECO:0000313" key="4">
    <source>
        <dbReference type="EMBL" id="GEN31450.1"/>
    </source>
</evidence>
<dbReference type="RefSeq" id="WP_146937664.1">
    <property type="nucleotide sequence ID" value="NZ_BJXW01000016.1"/>
</dbReference>
<evidence type="ECO:0000256" key="2">
    <source>
        <dbReference type="RuleBase" id="RU362039"/>
    </source>
</evidence>
<dbReference type="InterPro" id="IPR029052">
    <property type="entry name" value="Metallo-depent_PP-like"/>
</dbReference>
<comment type="cofactor">
    <cofactor evidence="2">
        <name>a divalent metal cation</name>
        <dbReference type="ChEBI" id="CHEBI:60240"/>
    </cofactor>
</comment>
<evidence type="ECO:0000259" key="3">
    <source>
        <dbReference type="Pfam" id="PF12850"/>
    </source>
</evidence>
<organism evidence="4 5">
    <name type="scientific">Cerasibacillus quisquiliarum</name>
    <dbReference type="NCBI Taxonomy" id="227865"/>
    <lineage>
        <taxon>Bacteria</taxon>
        <taxon>Bacillati</taxon>
        <taxon>Bacillota</taxon>
        <taxon>Bacilli</taxon>
        <taxon>Bacillales</taxon>
        <taxon>Bacillaceae</taxon>
        <taxon>Cerasibacillus</taxon>
    </lineage>
</organism>
<accession>A0A511UXU0</accession>
<dbReference type="Gene3D" id="3.60.21.10">
    <property type="match status" value="1"/>
</dbReference>
<dbReference type="Proteomes" id="UP000321491">
    <property type="component" value="Unassembled WGS sequence"/>
</dbReference>
<dbReference type="Pfam" id="PF12850">
    <property type="entry name" value="Metallophos_2"/>
    <property type="match status" value="1"/>
</dbReference>
<dbReference type="SUPFAM" id="SSF56300">
    <property type="entry name" value="Metallo-dependent phosphatases"/>
    <property type="match status" value="1"/>
</dbReference>
<dbReference type="EMBL" id="BJXW01000016">
    <property type="protein sequence ID" value="GEN31450.1"/>
    <property type="molecule type" value="Genomic_DNA"/>
</dbReference>
<comment type="similarity">
    <text evidence="1 2">Belongs to the metallophosphoesterase superfamily. YfcE family.</text>
</comment>
<dbReference type="OrthoDB" id="9800565at2"/>
<dbReference type="AlphaFoldDB" id="A0A511UXU0"/>
<comment type="caution">
    <text evidence="4">The sequence shown here is derived from an EMBL/GenBank/DDBJ whole genome shotgun (WGS) entry which is preliminary data.</text>
</comment>
<feature type="domain" description="Calcineurin-like phosphoesterase" evidence="3">
    <location>
        <begin position="1"/>
        <end position="141"/>
    </location>
</feature>
<reference evidence="4 5" key="1">
    <citation type="submission" date="2019-07" db="EMBL/GenBank/DDBJ databases">
        <title>Whole genome shotgun sequence of Cerasibacillus quisquiliarum NBRC 102429.</title>
        <authorList>
            <person name="Hosoyama A."/>
            <person name="Uohara A."/>
            <person name="Ohji S."/>
            <person name="Ichikawa N."/>
        </authorList>
    </citation>
    <scope>NUCLEOTIDE SEQUENCE [LARGE SCALE GENOMIC DNA]</scope>
    <source>
        <strain evidence="4 5">NBRC 102429</strain>
    </source>
</reference>
<dbReference type="GO" id="GO:0046872">
    <property type="term" value="F:metal ion binding"/>
    <property type="evidence" value="ECO:0007669"/>
    <property type="project" value="UniProtKB-KW"/>
</dbReference>
<dbReference type="NCBIfam" id="TIGR00040">
    <property type="entry name" value="yfcE"/>
    <property type="match status" value="1"/>
</dbReference>
<dbReference type="InterPro" id="IPR024654">
    <property type="entry name" value="Calcineurin-like_PHP_lpxH"/>
</dbReference>
<proteinExistence type="inferred from homology"/>
<sequence>MRVLIISDSHGLTNELNEIKQRHHVDMMIHCGDSELLMDTKEMAGFLKVRGNCDQDTRLQHDITITKNDVTFFITHGHLYHVKRDIMTLSYRAEEENAQIICFGHTHIAGAEKINHQIFVNPGSIRIPRGRVEPTYAVLYIGQNNEQVKVVFYSLMGEEISDLRKEFTL</sequence>
<protein>
    <recommendedName>
        <fullName evidence="2">Phosphoesterase</fullName>
        <ecNumber evidence="2">3.1.4.-</ecNumber>
    </recommendedName>
</protein>
<gene>
    <name evidence="4" type="primary">ysnB</name>
    <name evidence="4" type="ORF">CQU01_16880</name>
</gene>
<dbReference type="PANTHER" id="PTHR11124">
    <property type="entry name" value="VACUOLAR SORTING PROTEIN VPS29"/>
    <property type="match status" value="1"/>
</dbReference>
<dbReference type="GO" id="GO:0016787">
    <property type="term" value="F:hydrolase activity"/>
    <property type="evidence" value="ECO:0007669"/>
    <property type="project" value="UniProtKB-UniRule"/>
</dbReference>
<keyword evidence="5" id="KW-1185">Reference proteome</keyword>
<dbReference type="EC" id="3.1.4.-" evidence="2"/>
<keyword evidence="2" id="KW-0479">Metal-binding</keyword>
<evidence type="ECO:0000313" key="5">
    <source>
        <dbReference type="Proteomes" id="UP000321491"/>
    </source>
</evidence>
<evidence type="ECO:0000256" key="1">
    <source>
        <dbReference type="ARBA" id="ARBA00008950"/>
    </source>
</evidence>
<dbReference type="InterPro" id="IPR000979">
    <property type="entry name" value="Phosphodiesterase_MJ0936/Vps29"/>
</dbReference>
<name>A0A511UXU0_9BACI</name>